<evidence type="ECO:0000313" key="8">
    <source>
        <dbReference type="Proteomes" id="UP000219860"/>
    </source>
</evidence>
<reference evidence="2 7" key="1">
    <citation type="submission" date="2016-02" db="EMBL/GenBank/DDBJ databases">
        <authorList>
            <consortium name="Pathogen Informatics"/>
        </authorList>
    </citation>
    <scope>NUCLEOTIDE SEQUENCE [LARGE SCALE GENOMIC DNA]</scope>
    <source>
        <strain evidence="2 7">K173</strain>
        <strain evidence="3 11">NK65 ny</strain>
        <strain evidence="6 10">NK65e</strain>
        <strain evidence="4 8">SP11 Antwerpcl1</strain>
        <strain evidence="5 9">SP11 RLL</strain>
    </source>
</reference>
<protein>
    <submittedName>
        <fullName evidence="2">Uncharacterized protein</fullName>
    </submittedName>
</protein>
<dbReference type="EMBL" id="LT608258">
    <property type="protein sequence ID" value="SCM15921.1"/>
    <property type="molecule type" value="Genomic_DNA"/>
</dbReference>
<proteinExistence type="predicted"/>
<dbReference type="OMA" id="EYLMFEL"/>
<evidence type="ECO:0000313" key="3">
    <source>
        <dbReference type="EMBL" id="SCL94001.1"/>
    </source>
</evidence>
<dbReference type="Proteomes" id="UP000219974">
    <property type="component" value="Chromosome 10"/>
</dbReference>
<dbReference type="EMBL" id="LT614636">
    <property type="protein sequence ID" value="SCN25890.1"/>
    <property type="molecule type" value="Genomic_DNA"/>
</dbReference>
<gene>
    <name evidence="2" type="ORF">PBK173_000229200</name>
    <name evidence="6" type="ORF">PBNK65E_000221200</name>
    <name evidence="3" type="ORF">PBNK65NY_000220100</name>
    <name evidence="4" type="ORF">PBSP11A_000219900</name>
    <name evidence="5" type="ORF">PBSP11RLL_000220000</name>
</gene>
<evidence type="ECO:0000313" key="10">
    <source>
        <dbReference type="Proteomes" id="UP000220214"/>
    </source>
</evidence>
<dbReference type="Proteomes" id="UP000516480">
    <property type="component" value="Chromosome 10"/>
</dbReference>
<sequence length="310" mass="36869">MFKNNDKKSKNLQTDIQVKKDLMKNITNTIKSTQKKPKQKDKINGNTKDNSFINTENAFQEKNKIDELNNNLNKCSIFSPSFSIVNEDLCFSKNSTKYNKSKISCENNVIEKTDRCRNEAKIYDNIMKSINKGNNHIKRKQNEKNKIIQNNITNKDMLKYVLNKCIELKRYIVAYKMNFKNVLNDLFNEYMFLKKYMICNYNVYHKIKFYHCCNHYLKKFNNVLLILHTVIEQHDEYLMFELYDEIKNNLRLQYYVGRILSNNLTCIAYKKAVYVIITCISRIHTLLNCILVSDPFKHTIPQISNLIRNI</sequence>
<evidence type="ECO:0000313" key="6">
    <source>
        <dbReference type="EMBL" id="SCN25890.1"/>
    </source>
</evidence>
<feature type="region of interest" description="Disordered" evidence="1">
    <location>
        <begin position="29"/>
        <end position="51"/>
    </location>
</feature>
<dbReference type="OrthoDB" id="369753at2759"/>
<dbReference type="EMBL" id="LT608274">
    <property type="protein sequence ID" value="SCM17717.1"/>
    <property type="molecule type" value="Genomic_DNA"/>
</dbReference>
<evidence type="ECO:0000313" key="4">
    <source>
        <dbReference type="EMBL" id="SCM15921.1"/>
    </source>
</evidence>
<dbReference type="VEuPathDB" id="PlasmoDB:PBANKA_1004600"/>
<dbReference type="EMBL" id="LT160030">
    <property type="protein sequence ID" value="CXI49341.1"/>
    <property type="molecule type" value="Genomic_DNA"/>
</dbReference>
<dbReference type="Proteomes" id="UP000220214">
    <property type="component" value="Chromosome 10"/>
</dbReference>
<evidence type="ECO:0000256" key="1">
    <source>
        <dbReference type="SAM" id="MobiDB-lite"/>
    </source>
</evidence>
<dbReference type="Proteomes" id="UP000219860">
    <property type="component" value="Chromosome 10"/>
</dbReference>
<evidence type="ECO:0000313" key="9">
    <source>
        <dbReference type="Proteomes" id="UP000219974"/>
    </source>
</evidence>
<dbReference type="Proteomes" id="UP000069549">
    <property type="component" value="Chromosome 10"/>
</dbReference>
<accession>A0A0Y9X0A4</accession>
<dbReference type="AlphaFoldDB" id="A0A0Y9X0A4"/>
<evidence type="ECO:0000313" key="5">
    <source>
        <dbReference type="EMBL" id="SCM17717.1"/>
    </source>
</evidence>
<name>A0A0Y9X0A4_PLABE</name>
<dbReference type="EMBL" id="LT608146">
    <property type="protein sequence ID" value="SCL94001.1"/>
    <property type="molecule type" value="Genomic_DNA"/>
</dbReference>
<evidence type="ECO:0000313" key="7">
    <source>
        <dbReference type="Proteomes" id="UP000069549"/>
    </source>
</evidence>
<evidence type="ECO:0000313" key="2">
    <source>
        <dbReference type="EMBL" id="CXI49341.1"/>
    </source>
</evidence>
<organism evidence="2 7">
    <name type="scientific">Plasmodium berghei</name>
    <dbReference type="NCBI Taxonomy" id="5821"/>
    <lineage>
        <taxon>Eukaryota</taxon>
        <taxon>Sar</taxon>
        <taxon>Alveolata</taxon>
        <taxon>Apicomplexa</taxon>
        <taxon>Aconoidasida</taxon>
        <taxon>Haemosporida</taxon>
        <taxon>Plasmodiidae</taxon>
        <taxon>Plasmodium</taxon>
        <taxon>Plasmodium (Vinckeia)</taxon>
    </lineage>
</organism>
<evidence type="ECO:0000313" key="11">
    <source>
        <dbReference type="Proteomes" id="UP000516480"/>
    </source>
</evidence>